<evidence type="ECO:0000259" key="3">
    <source>
        <dbReference type="Pfam" id="PF16344"/>
    </source>
</evidence>
<feature type="domain" description="FecR protein" evidence="2">
    <location>
        <begin position="126"/>
        <end position="209"/>
    </location>
</feature>
<dbReference type="GO" id="GO:0016989">
    <property type="term" value="F:sigma factor antagonist activity"/>
    <property type="evidence" value="ECO:0007669"/>
    <property type="project" value="TreeGrafter"/>
</dbReference>
<dbReference type="PANTHER" id="PTHR30273">
    <property type="entry name" value="PERIPLASMIC SIGNAL SENSOR AND SIGMA FACTOR ACTIVATOR FECR-RELATED"/>
    <property type="match status" value="1"/>
</dbReference>
<gene>
    <name evidence="4" type="ORF">HNQ88_004369</name>
</gene>
<reference evidence="4" key="1">
    <citation type="submission" date="2023-07" db="EMBL/GenBank/DDBJ databases">
        <title>Genomic Encyclopedia of Type Strains, Phase IV (KMG-IV): sequencing the most valuable type-strain genomes for metagenomic binning, comparative biology and taxonomic classification.</title>
        <authorList>
            <person name="Goeker M."/>
        </authorList>
    </citation>
    <scope>NUCLEOTIDE SEQUENCE</scope>
    <source>
        <strain evidence="4">DSM 26174</strain>
    </source>
</reference>
<feature type="domain" description="Protein FecR C-terminal" evidence="3">
    <location>
        <begin position="260"/>
        <end position="326"/>
    </location>
</feature>
<dbReference type="InterPro" id="IPR006860">
    <property type="entry name" value="FecR"/>
</dbReference>
<dbReference type="PANTHER" id="PTHR30273:SF2">
    <property type="entry name" value="PROTEIN FECR"/>
    <property type="match status" value="1"/>
</dbReference>
<feature type="transmembrane region" description="Helical" evidence="1">
    <location>
        <begin position="83"/>
        <end position="103"/>
    </location>
</feature>
<dbReference type="PIRSF" id="PIRSF018266">
    <property type="entry name" value="FecR"/>
    <property type="match status" value="1"/>
</dbReference>
<proteinExistence type="predicted"/>
<dbReference type="EMBL" id="JAVDQD010000007">
    <property type="protein sequence ID" value="MDR6241291.1"/>
    <property type="molecule type" value="Genomic_DNA"/>
</dbReference>
<dbReference type="Proteomes" id="UP001185092">
    <property type="component" value="Unassembled WGS sequence"/>
</dbReference>
<comment type="caution">
    <text evidence="4">The sequence shown here is derived from an EMBL/GenBank/DDBJ whole genome shotgun (WGS) entry which is preliminary data.</text>
</comment>
<protein>
    <submittedName>
        <fullName evidence="4">Ferric-dicitrate binding protein FerR (Iron transport regulator)</fullName>
    </submittedName>
</protein>
<keyword evidence="1" id="KW-0812">Transmembrane</keyword>
<dbReference type="RefSeq" id="WP_309941927.1">
    <property type="nucleotide sequence ID" value="NZ_AP025305.1"/>
</dbReference>
<dbReference type="InterPro" id="IPR032508">
    <property type="entry name" value="FecR_C"/>
</dbReference>
<evidence type="ECO:0000313" key="5">
    <source>
        <dbReference type="Proteomes" id="UP001185092"/>
    </source>
</evidence>
<dbReference type="Gene3D" id="3.55.50.30">
    <property type="match status" value="1"/>
</dbReference>
<sequence length="328" mass="37514">MTQEEIDNLIIKHILKETSSEEDKILQNWLSMNADNKKYFDDFMLIWNESEDSASHETFNAIDENKAWENVKPTVASRKITPWWAYASAAAIVLGTVITFLLLRKNTSEPVQIAWNHVTNHEDHPINYSLPDSSIVTIAVDSKIQFPENFNQIAREIRLEGKAFFDVTKDSQRPFVVHTQNINVKVLGTQFSVDIEKNKTQVAVQEGKVWMYKNKSMEDSVKGILLTKNNIGEYSNSSKSISEHKMLTNNIFAWKSGNIISFANTPMPEVIADIEDIFDVKIVNESAKLNSKTFNGKFHDPTIQKVFNSLESTYNVKVTLKDSVYYIH</sequence>
<accession>A0AAE3XSX4</accession>
<dbReference type="InterPro" id="IPR012373">
    <property type="entry name" value="Ferrdict_sens_TM"/>
</dbReference>
<organism evidence="4 5">
    <name type="scientific">Aureibacter tunicatorum</name>
    <dbReference type="NCBI Taxonomy" id="866807"/>
    <lineage>
        <taxon>Bacteria</taxon>
        <taxon>Pseudomonadati</taxon>
        <taxon>Bacteroidota</taxon>
        <taxon>Cytophagia</taxon>
        <taxon>Cytophagales</taxon>
        <taxon>Persicobacteraceae</taxon>
        <taxon>Aureibacter</taxon>
    </lineage>
</organism>
<keyword evidence="1" id="KW-0472">Membrane</keyword>
<dbReference type="AlphaFoldDB" id="A0AAE3XSX4"/>
<dbReference type="Pfam" id="PF16344">
    <property type="entry name" value="FecR_C"/>
    <property type="match status" value="1"/>
</dbReference>
<dbReference type="Pfam" id="PF04773">
    <property type="entry name" value="FecR"/>
    <property type="match status" value="1"/>
</dbReference>
<keyword evidence="1" id="KW-1133">Transmembrane helix</keyword>
<name>A0AAE3XSX4_9BACT</name>
<dbReference type="Gene3D" id="2.60.120.1440">
    <property type="match status" value="1"/>
</dbReference>
<evidence type="ECO:0000259" key="2">
    <source>
        <dbReference type="Pfam" id="PF04773"/>
    </source>
</evidence>
<evidence type="ECO:0000313" key="4">
    <source>
        <dbReference type="EMBL" id="MDR6241291.1"/>
    </source>
</evidence>
<evidence type="ECO:0000256" key="1">
    <source>
        <dbReference type="SAM" id="Phobius"/>
    </source>
</evidence>
<keyword evidence="5" id="KW-1185">Reference proteome</keyword>